<sequence>MKASNHTLYGTETWWKMITVGLMTMAIASLFMYIWTRKRLWQLAAKLPGPTPLPVLGNLLAFAGCDLIQFFQIIMKLVDKYGSIVKLWLGQDLFVLTSDPVALERILGNKSFIKRTGYVTKLGKPFFRNGLLMSDGETWRLHRKIISSTFHNNVLDQFVSNFSKNSAILVNKLRNYSNGTTFDVYPLISLSTLDVICETAMGTQVNAQLDDDGEYVKNVLKSVQLLGERFMRPWLSTDWLFNLTELGKVQAATLKYLHGHAQQVVAEKLEKFKSGGKQKTQLEDIQSLRKKKLSLLDLLIEDEQLSPEEIHDEVVTIVAAGSETTATTCSYVLALLGVHQDIQDKVLEEQNIIFANDFYRCVTYEDLPNMPYLEQVIKEAMRLFPPIPYLFRMIEKETDLGNGYVLPAGCYSMVISYATHRNHKYFPDPDRFDPDRFTPENCLGRHPYAYIPFGAGRRMCVAYKFGIMEAKTLLSTVLRHYRVVDLVGGVSSLVNSLESGVVLKPASGFNIQMSPLMLKNQFRQLNKVKNIPGPLALPFIGTLYQLLGADLSQCFKKIILNTKRYGKIIRLVFGNQLLIVISDPDTIERTIGNKTLIDRAEIAKINVKTVFGDGILLNSGETWKTHRKLLSGLFHNNSTENFLVSFSKYSAVLADNLAKVSKETIFDTYSYVLPCTIDIIIETLMGAKSNLQTPVNTDLSKQYNKVLHYIAHRAKRPWLYVDFIFKRTKMGKTLENILIYVYDFTQGIINERKVEYNKIISKEENNQTKYLFDVLFESGEVTDREILVESFNMMTAGSETTATVFSFALVALGEYQEIQDKVMEEQWSIFNNGINQPVTYEDLQNMVYLEQVVKEVLRLFPPVSYLFRRVVDEDIDLGGGMIAPKGSDIGALCTNIHKDPALFPDPERFDPDRFSPENSYGRHPYAFLPFGAGRRQCIGSRYAMMELKTMLSVVLRRIKVVRAIDGLKEIENNLEFGLIIRSAIGYKIHIETR</sequence>
<evidence type="ECO:0000256" key="8">
    <source>
        <dbReference type="ARBA" id="ARBA00022824"/>
    </source>
</evidence>
<organism evidence="16 17">
    <name type="scientific">Diploptera punctata</name>
    <name type="common">Pacific beetle cockroach</name>
    <dbReference type="NCBI Taxonomy" id="6984"/>
    <lineage>
        <taxon>Eukaryota</taxon>
        <taxon>Metazoa</taxon>
        <taxon>Ecdysozoa</taxon>
        <taxon>Arthropoda</taxon>
        <taxon>Hexapoda</taxon>
        <taxon>Insecta</taxon>
        <taxon>Pterygota</taxon>
        <taxon>Neoptera</taxon>
        <taxon>Polyneoptera</taxon>
        <taxon>Dictyoptera</taxon>
        <taxon>Blattodea</taxon>
        <taxon>Blaberoidea</taxon>
        <taxon>Blaberidae</taxon>
        <taxon>Diplopterinae</taxon>
        <taxon>Diploptera</taxon>
    </lineage>
</organism>
<dbReference type="GO" id="GO:0004497">
    <property type="term" value="F:monooxygenase activity"/>
    <property type="evidence" value="ECO:0007669"/>
    <property type="project" value="UniProtKB-KW"/>
</dbReference>
<dbReference type="EMBL" id="JASPKZ010000460">
    <property type="protein sequence ID" value="KAJ9600008.1"/>
    <property type="molecule type" value="Genomic_DNA"/>
</dbReference>
<dbReference type="CDD" id="cd20628">
    <property type="entry name" value="CYP4"/>
    <property type="match status" value="1"/>
</dbReference>
<dbReference type="AlphaFoldDB" id="A0AAD8ALS1"/>
<dbReference type="Pfam" id="PF00067">
    <property type="entry name" value="p450"/>
    <property type="match status" value="2"/>
</dbReference>
<dbReference type="SUPFAM" id="SSF48264">
    <property type="entry name" value="Cytochrome P450"/>
    <property type="match status" value="2"/>
</dbReference>
<keyword evidence="6 14" id="KW-0349">Heme</keyword>
<keyword evidence="9" id="KW-0492">Microsome</keyword>
<comment type="cofactor">
    <cofactor evidence="1 14">
        <name>heme</name>
        <dbReference type="ChEBI" id="CHEBI:30413"/>
    </cofactor>
</comment>
<feature type="transmembrane region" description="Helical" evidence="15">
    <location>
        <begin position="14"/>
        <end position="35"/>
    </location>
</feature>
<dbReference type="PANTHER" id="PTHR24291">
    <property type="entry name" value="CYTOCHROME P450 FAMILY 4"/>
    <property type="match status" value="1"/>
</dbReference>
<evidence type="ECO:0008006" key="18">
    <source>
        <dbReference type="Google" id="ProtNLM"/>
    </source>
</evidence>
<name>A0AAD8ALS1_DIPPU</name>
<evidence type="ECO:0000256" key="2">
    <source>
        <dbReference type="ARBA" id="ARBA00003690"/>
    </source>
</evidence>
<evidence type="ECO:0000256" key="3">
    <source>
        <dbReference type="ARBA" id="ARBA00004174"/>
    </source>
</evidence>
<evidence type="ECO:0000313" key="16">
    <source>
        <dbReference type="EMBL" id="KAJ9600008.1"/>
    </source>
</evidence>
<gene>
    <name evidence="16" type="ORF">L9F63_009718</name>
</gene>
<evidence type="ECO:0000256" key="13">
    <source>
        <dbReference type="ARBA" id="ARBA00023136"/>
    </source>
</evidence>
<keyword evidence="10" id="KW-0560">Oxidoreductase</keyword>
<dbReference type="FunFam" id="1.10.630.10:FF:000035">
    <property type="entry name" value="CYtochrome P450 family"/>
    <property type="match status" value="2"/>
</dbReference>
<feature type="binding site" description="axial binding residue" evidence="14">
    <location>
        <position position="460"/>
    </location>
    <ligand>
        <name>heme</name>
        <dbReference type="ChEBI" id="CHEBI:30413"/>
    </ligand>
    <ligandPart>
        <name>Fe</name>
        <dbReference type="ChEBI" id="CHEBI:18248"/>
    </ligandPart>
</feature>
<evidence type="ECO:0000256" key="11">
    <source>
        <dbReference type="ARBA" id="ARBA00023004"/>
    </source>
</evidence>
<keyword evidence="15" id="KW-1133">Transmembrane helix</keyword>
<dbReference type="InterPro" id="IPR036396">
    <property type="entry name" value="Cyt_P450_sf"/>
</dbReference>
<evidence type="ECO:0000256" key="9">
    <source>
        <dbReference type="ARBA" id="ARBA00022848"/>
    </source>
</evidence>
<comment type="subcellular location">
    <subcellularLocation>
        <location evidence="4">Endoplasmic reticulum membrane</location>
        <topology evidence="4">Peripheral membrane protein</topology>
    </subcellularLocation>
    <subcellularLocation>
        <location evidence="3">Microsome membrane</location>
        <topology evidence="3">Peripheral membrane protein</topology>
    </subcellularLocation>
</comment>
<dbReference type="PRINTS" id="PR00463">
    <property type="entry name" value="EP450I"/>
</dbReference>
<dbReference type="GO" id="GO:0016705">
    <property type="term" value="F:oxidoreductase activity, acting on paired donors, with incorporation or reduction of molecular oxygen"/>
    <property type="evidence" value="ECO:0007669"/>
    <property type="project" value="InterPro"/>
</dbReference>
<evidence type="ECO:0000256" key="10">
    <source>
        <dbReference type="ARBA" id="ARBA00023002"/>
    </source>
</evidence>
<dbReference type="GO" id="GO:0005506">
    <property type="term" value="F:iron ion binding"/>
    <property type="evidence" value="ECO:0007669"/>
    <property type="project" value="InterPro"/>
</dbReference>
<keyword evidence="12" id="KW-0503">Monooxygenase</keyword>
<evidence type="ECO:0000256" key="1">
    <source>
        <dbReference type="ARBA" id="ARBA00001971"/>
    </source>
</evidence>
<keyword evidence="17" id="KW-1185">Reference proteome</keyword>
<dbReference type="GO" id="GO:0005789">
    <property type="term" value="C:endoplasmic reticulum membrane"/>
    <property type="evidence" value="ECO:0007669"/>
    <property type="project" value="UniProtKB-SubCell"/>
</dbReference>
<dbReference type="PANTHER" id="PTHR24291:SF189">
    <property type="entry name" value="CYTOCHROME P450 4C3-RELATED"/>
    <property type="match status" value="1"/>
</dbReference>
<keyword evidence="7 14" id="KW-0479">Metal-binding</keyword>
<evidence type="ECO:0000256" key="6">
    <source>
        <dbReference type="ARBA" id="ARBA00022617"/>
    </source>
</evidence>
<dbReference type="PROSITE" id="PS00086">
    <property type="entry name" value="CYTOCHROME_P450"/>
    <property type="match status" value="2"/>
</dbReference>
<comment type="similarity">
    <text evidence="5">Belongs to the cytochrome P450 family.</text>
</comment>
<dbReference type="Gene3D" id="1.10.630.10">
    <property type="entry name" value="Cytochrome P450"/>
    <property type="match status" value="2"/>
</dbReference>
<dbReference type="PRINTS" id="PR00385">
    <property type="entry name" value="P450"/>
</dbReference>
<dbReference type="InterPro" id="IPR050196">
    <property type="entry name" value="Cytochrome_P450_Monoox"/>
</dbReference>
<reference evidence="16" key="2">
    <citation type="submission" date="2023-05" db="EMBL/GenBank/DDBJ databases">
        <authorList>
            <person name="Fouks B."/>
        </authorList>
    </citation>
    <scope>NUCLEOTIDE SEQUENCE</scope>
    <source>
        <strain evidence="16">Stay&amp;Tobe</strain>
        <tissue evidence="16">Testes</tissue>
    </source>
</reference>
<keyword evidence="11 14" id="KW-0408">Iron</keyword>
<evidence type="ECO:0000256" key="4">
    <source>
        <dbReference type="ARBA" id="ARBA00004406"/>
    </source>
</evidence>
<accession>A0AAD8ALS1</accession>
<evidence type="ECO:0000256" key="5">
    <source>
        <dbReference type="ARBA" id="ARBA00010617"/>
    </source>
</evidence>
<keyword evidence="13 15" id="KW-0472">Membrane</keyword>
<dbReference type="GO" id="GO:0020037">
    <property type="term" value="F:heme binding"/>
    <property type="evidence" value="ECO:0007669"/>
    <property type="project" value="InterPro"/>
</dbReference>
<keyword evidence="8" id="KW-0256">Endoplasmic reticulum</keyword>
<reference evidence="16" key="1">
    <citation type="journal article" date="2023" name="IScience">
        <title>Live-bearing cockroach genome reveals convergent evolutionary mechanisms linked to viviparity in insects and beyond.</title>
        <authorList>
            <person name="Fouks B."/>
            <person name="Harrison M.C."/>
            <person name="Mikhailova A.A."/>
            <person name="Marchal E."/>
            <person name="English S."/>
            <person name="Carruthers M."/>
            <person name="Jennings E.C."/>
            <person name="Chiamaka E.L."/>
            <person name="Frigard R.A."/>
            <person name="Pippel M."/>
            <person name="Attardo G.M."/>
            <person name="Benoit J.B."/>
            <person name="Bornberg-Bauer E."/>
            <person name="Tobe S.S."/>
        </authorList>
    </citation>
    <scope>NUCLEOTIDE SEQUENCE</scope>
    <source>
        <strain evidence="16">Stay&amp;Tobe</strain>
    </source>
</reference>
<dbReference type="InterPro" id="IPR001128">
    <property type="entry name" value="Cyt_P450"/>
</dbReference>
<evidence type="ECO:0000313" key="17">
    <source>
        <dbReference type="Proteomes" id="UP001233999"/>
    </source>
</evidence>
<dbReference type="Proteomes" id="UP001233999">
    <property type="component" value="Unassembled WGS sequence"/>
</dbReference>
<keyword evidence="15" id="KW-0812">Transmembrane</keyword>
<dbReference type="InterPro" id="IPR017972">
    <property type="entry name" value="Cyt_P450_CS"/>
</dbReference>
<evidence type="ECO:0000256" key="14">
    <source>
        <dbReference type="PIRSR" id="PIRSR602401-1"/>
    </source>
</evidence>
<protein>
    <recommendedName>
        <fullName evidence="18">Cytochrome P450</fullName>
    </recommendedName>
</protein>
<dbReference type="InterPro" id="IPR002401">
    <property type="entry name" value="Cyt_P450_E_grp-I"/>
</dbReference>
<proteinExistence type="inferred from homology"/>
<evidence type="ECO:0000256" key="7">
    <source>
        <dbReference type="ARBA" id="ARBA00022723"/>
    </source>
</evidence>
<comment type="function">
    <text evidence="2">May be involved in the metabolism of insect hormones and in the breakdown of synthetic insecticides.</text>
</comment>
<evidence type="ECO:0000256" key="12">
    <source>
        <dbReference type="ARBA" id="ARBA00023033"/>
    </source>
</evidence>
<evidence type="ECO:0000256" key="15">
    <source>
        <dbReference type="SAM" id="Phobius"/>
    </source>
</evidence>
<comment type="caution">
    <text evidence="16">The sequence shown here is derived from an EMBL/GenBank/DDBJ whole genome shotgun (WGS) entry which is preliminary data.</text>
</comment>